<accession>A0A1S9GR20</accession>
<keyword evidence="12" id="KW-1185">Reference proteome</keyword>
<protein>
    <submittedName>
        <fullName evidence="8">DNA-binding NarL/FixJ family response regulator</fullName>
    </submittedName>
    <submittedName>
        <fullName evidence="10">LuxR family two component transcriptional regulator</fullName>
    </submittedName>
    <submittedName>
        <fullName evidence="9">Response regulator transcription factor</fullName>
    </submittedName>
</protein>
<name>A0A1S9GR20_9HYPH</name>
<feature type="domain" description="HTH luxR-type" evidence="6">
    <location>
        <begin position="143"/>
        <end position="208"/>
    </location>
</feature>
<keyword evidence="2" id="KW-0805">Transcription regulation</keyword>
<keyword evidence="3 8" id="KW-0238">DNA-binding</keyword>
<gene>
    <name evidence="10" type="ORF">EV131_10182</name>
    <name evidence="8" type="ORF">FHS25_000369</name>
    <name evidence="9" type="ORF">HFO74_19950</name>
</gene>
<proteinExistence type="predicted"/>
<feature type="modified residue" description="4-aspartylphosphate" evidence="5">
    <location>
        <position position="59"/>
    </location>
</feature>
<dbReference type="Proteomes" id="UP000542811">
    <property type="component" value="Unassembled WGS sequence"/>
</dbReference>
<dbReference type="PROSITE" id="PS50043">
    <property type="entry name" value="HTH_LUXR_2"/>
    <property type="match status" value="1"/>
</dbReference>
<dbReference type="InterPro" id="IPR039420">
    <property type="entry name" value="WalR-like"/>
</dbReference>
<reference evidence="10 11" key="1">
    <citation type="submission" date="2019-03" db="EMBL/GenBank/DDBJ databases">
        <title>Genomic Encyclopedia of Type Strains, Phase IV (KMG-V): Genome sequencing to study the core and pangenomes of soil and plant-associated prokaryotes.</title>
        <authorList>
            <person name="Whitman W."/>
        </authorList>
    </citation>
    <scope>NUCLEOTIDE SEQUENCE [LARGE SCALE GENOMIC DNA]</scope>
    <source>
        <strain evidence="10 11">FB403</strain>
    </source>
</reference>
<dbReference type="GO" id="GO:0006355">
    <property type="term" value="P:regulation of DNA-templated transcription"/>
    <property type="evidence" value="ECO:0007669"/>
    <property type="project" value="InterPro"/>
</dbReference>
<dbReference type="EMBL" id="JACHXX010000001">
    <property type="protein sequence ID" value="MBB3159937.1"/>
    <property type="molecule type" value="Genomic_DNA"/>
</dbReference>
<dbReference type="SMART" id="SM00448">
    <property type="entry name" value="REC"/>
    <property type="match status" value="1"/>
</dbReference>
<keyword evidence="4" id="KW-0804">Transcription</keyword>
<dbReference type="PANTHER" id="PTHR43214:SF41">
    <property type="entry name" value="NITRATE_NITRITE RESPONSE REGULATOR PROTEIN NARP"/>
    <property type="match status" value="1"/>
</dbReference>
<evidence type="ECO:0000259" key="7">
    <source>
        <dbReference type="PROSITE" id="PS50110"/>
    </source>
</evidence>
<evidence type="ECO:0000256" key="1">
    <source>
        <dbReference type="ARBA" id="ARBA00022553"/>
    </source>
</evidence>
<evidence type="ECO:0000313" key="9">
    <source>
        <dbReference type="EMBL" id="MBY3065664.1"/>
    </source>
</evidence>
<sequence>MNAPGTIRVLLVDNHPLVLEGLEALLKTYDHIEVVGTAGMARTGLELALRTRPDVVLMDINMPQLSGIDAIELFRESLPRTRILMLSMHDSREYISTSVLHGAAGYILKDVSTDEIVSAIEAVASGKTYFSSGVSEVLLEKRSNASPVPLTTREHDVLLLIAAGRSNRDIAQSLGISEATAETHRKKIKKKLGIATTAGLVRFAIDNGLTSPEADIPTTG</sequence>
<dbReference type="Proteomes" id="UP000295021">
    <property type="component" value="Unassembled WGS sequence"/>
</dbReference>
<dbReference type="EMBL" id="SMBI01000001">
    <property type="protein sequence ID" value="TCU29601.1"/>
    <property type="molecule type" value="Genomic_DNA"/>
</dbReference>
<dbReference type="CDD" id="cd17535">
    <property type="entry name" value="REC_NarL-like"/>
    <property type="match status" value="1"/>
</dbReference>
<dbReference type="GO" id="GO:0000160">
    <property type="term" value="P:phosphorelay signal transduction system"/>
    <property type="evidence" value="ECO:0007669"/>
    <property type="project" value="InterPro"/>
</dbReference>
<evidence type="ECO:0000313" key="10">
    <source>
        <dbReference type="EMBL" id="TCU29601.1"/>
    </source>
</evidence>
<dbReference type="AlphaFoldDB" id="A0A1S9GR20"/>
<evidence type="ECO:0000256" key="2">
    <source>
        <dbReference type="ARBA" id="ARBA00023015"/>
    </source>
</evidence>
<evidence type="ECO:0000256" key="5">
    <source>
        <dbReference type="PROSITE-ProRule" id="PRU00169"/>
    </source>
</evidence>
<dbReference type="RefSeq" id="WP_020050312.1">
    <property type="nucleotide sequence ID" value="NZ_CP088090.1"/>
</dbReference>
<dbReference type="SUPFAM" id="SSF46894">
    <property type="entry name" value="C-terminal effector domain of the bipartite response regulators"/>
    <property type="match status" value="1"/>
</dbReference>
<dbReference type="PANTHER" id="PTHR43214">
    <property type="entry name" value="TWO-COMPONENT RESPONSE REGULATOR"/>
    <property type="match status" value="1"/>
</dbReference>
<evidence type="ECO:0000313" key="12">
    <source>
        <dbReference type="Proteomes" id="UP000542811"/>
    </source>
</evidence>
<dbReference type="Pfam" id="PF00196">
    <property type="entry name" value="GerE"/>
    <property type="match status" value="1"/>
</dbReference>
<evidence type="ECO:0000313" key="11">
    <source>
        <dbReference type="Proteomes" id="UP000295021"/>
    </source>
</evidence>
<dbReference type="InterPro" id="IPR001789">
    <property type="entry name" value="Sig_transdc_resp-reg_receiver"/>
</dbReference>
<dbReference type="PROSITE" id="PS50110">
    <property type="entry name" value="RESPONSE_REGULATORY"/>
    <property type="match status" value="1"/>
</dbReference>
<organism evidence="10 11">
    <name type="scientific">Rhizobium laguerreae</name>
    <dbReference type="NCBI Taxonomy" id="1076926"/>
    <lineage>
        <taxon>Bacteria</taxon>
        <taxon>Pseudomonadati</taxon>
        <taxon>Pseudomonadota</taxon>
        <taxon>Alphaproteobacteria</taxon>
        <taxon>Hyphomicrobiales</taxon>
        <taxon>Rhizobiaceae</taxon>
        <taxon>Rhizobium/Agrobacterium group</taxon>
        <taxon>Rhizobium</taxon>
    </lineage>
</organism>
<dbReference type="GO" id="GO:0003677">
    <property type="term" value="F:DNA binding"/>
    <property type="evidence" value="ECO:0007669"/>
    <property type="project" value="UniProtKB-KW"/>
</dbReference>
<reference evidence="9" key="2">
    <citation type="submission" date="2020-04" db="EMBL/GenBank/DDBJ databases">
        <title>Global-level population genomics supports evidence of horizontal gene transfer on evolution of Rhizobia in Lentils.</title>
        <authorList>
            <person name="Gai Y."/>
            <person name="Cook D."/>
            <person name="Riely B."/>
        </authorList>
    </citation>
    <scope>NUCLEOTIDE SEQUENCE</scope>
    <source>
        <strain evidence="9">TLR9</strain>
    </source>
</reference>
<dbReference type="InterPro" id="IPR011006">
    <property type="entry name" value="CheY-like_superfamily"/>
</dbReference>
<keyword evidence="1 5" id="KW-0597">Phosphoprotein</keyword>
<evidence type="ECO:0000256" key="4">
    <source>
        <dbReference type="ARBA" id="ARBA00023163"/>
    </source>
</evidence>
<dbReference type="SUPFAM" id="SSF52172">
    <property type="entry name" value="CheY-like"/>
    <property type="match status" value="1"/>
</dbReference>
<dbReference type="InterPro" id="IPR058245">
    <property type="entry name" value="NreC/VraR/RcsB-like_REC"/>
</dbReference>
<dbReference type="SMART" id="SM00421">
    <property type="entry name" value="HTH_LUXR"/>
    <property type="match status" value="1"/>
</dbReference>
<evidence type="ECO:0000259" key="6">
    <source>
        <dbReference type="PROSITE" id="PS50043"/>
    </source>
</evidence>
<dbReference type="Gene3D" id="3.40.50.2300">
    <property type="match status" value="1"/>
</dbReference>
<dbReference type="InterPro" id="IPR016032">
    <property type="entry name" value="Sig_transdc_resp-reg_C-effctor"/>
</dbReference>
<dbReference type="CDD" id="cd06170">
    <property type="entry name" value="LuxR_C_like"/>
    <property type="match status" value="1"/>
</dbReference>
<dbReference type="EMBL" id="JAAXQQ010000006">
    <property type="protein sequence ID" value="MBY3065664.1"/>
    <property type="molecule type" value="Genomic_DNA"/>
</dbReference>
<dbReference type="PRINTS" id="PR00038">
    <property type="entry name" value="HTHLUXR"/>
</dbReference>
<reference evidence="8 12" key="3">
    <citation type="submission" date="2020-08" db="EMBL/GenBank/DDBJ databases">
        <title>Genomic Encyclopedia of Type Strains, Phase III (KMG-III): the genomes of soil and plant-associated and newly described type strains.</title>
        <authorList>
            <person name="Whitman W."/>
        </authorList>
    </citation>
    <scope>NUCLEOTIDE SEQUENCE [LARGE SCALE GENOMIC DNA]</scope>
    <source>
        <strain evidence="8 12">CECT 8280</strain>
    </source>
</reference>
<comment type="caution">
    <text evidence="10">The sequence shown here is derived from an EMBL/GenBank/DDBJ whole genome shotgun (WGS) entry which is preliminary data.</text>
</comment>
<dbReference type="InterPro" id="IPR000792">
    <property type="entry name" value="Tscrpt_reg_LuxR_C"/>
</dbReference>
<dbReference type="Pfam" id="PF00072">
    <property type="entry name" value="Response_reg"/>
    <property type="match status" value="1"/>
</dbReference>
<evidence type="ECO:0000313" key="8">
    <source>
        <dbReference type="EMBL" id="MBB3159937.1"/>
    </source>
</evidence>
<dbReference type="Proteomes" id="UP000758022">
    <property type="component" value="Unassembled WGS sequence"/>
</dbReference>
<evidence type="ECO:0000256" key="3">
    <source>
        <dbReference type="ARBA" id="ARBA00023125"/>
    </source>
</evidence>
<feature type="domain" description="Response regulatory" evidence="7">
    <location>
        <begin position="8"/>
        <end position="124"/>
    </location>
</feature>